<sequence>MKEVVMLAKMLLDDSGKECKGFTLESISEEGKRLIDDFISGSVKGLPYCKNAVVSPYAGGAGRYCFQIKEK</sequence>
<reference evidence="1 2" key="1">
    <citation type="journal article" date="2016" name="Nat. Commun.">
        <title>Thousands of microbial genomes shed light on interconnected biogeochemical processes in an aquifer system.</title>
        <authorList>
            <person name="Anantharaman K."/>
            <person name="Brown C.T."/>
            <person name="Hug L.A."/>
            <person name="Sharon I."/>
            <person name="Castelle C.J."/>
            <person name="Probst A.J."/>
            <person name="Thomas B.C."/>
            <person name="Singh A."/>
            <person name="Wilkins M.J."/>
            <person name="Karaoz U."/>
            <person name="Brodie E.L."/>
            <person name="Williams K.H."/>
            <person name="Hubbard S.S."/>
            <person name="Banfield J.F."/>
        </authorList>
    </citation>
    <scope>NUCLEOTIDE SEQUENCE [LARGE SCALE GENOMIC DNA]</scope>
</reference>
<accession>A0A1F5X2T4</accession>
<name>A0A1F5X2T4_9BACT</name>
<dbReference type="AlphaFoldDB" id="A0A1F5X2T4"/>
<proteinExistence type="predicted"/>
<protein>
    <submittedName>
        <fullName evidence="1">Uncharacterized protein</fullName>
    </submittedName>
</protein>
<comment type="caution">
    <text evidence="1">The sequence shown here is derived from an EMBL/GenBank/DDBJ whole genome shotgun (WGS) entry which is preliminary data.</text>
</comment>
<evidence type="ECO:0000313" key="1">
    <source>
        <dbReference type="EMBL" id="OGF82196.1"/>
    </source>
</evidence>
<gene>
    <name evidence="1" type="ORF">A3B18_01985</name>
</gene>
<organism evidence="1 2">
    <name type="scientific">Candidatus Giovannonibacteria bacterium RIFCSPLOWO2_01_FULL_46_13</name>
    <dbReference type="NCBI Taxonomy" id="1798352"/>
    <lineage>
        <taxon>Bacteria</taxon>
        <taxon>Candidatus Giovannoniibacteriota</taxon>
    </lineage>
</organism>
<evidence type="ECO:0000313" key="2">
    <source>
        <dbReference type="Proteomes" id="UP000178684"/>
    </source>
</evidence>
<dbReference type="Proteomes" id="UP000178684">
    <property type="component" value="Unassembled WGS sequence"/>
</dbReference>
<dbReference type="EMBL" id="MFIE01000029">
    <property type="protein sequence ID" value="OGF82196.1"/>
    <property type="molecule type" value="Genomic_DNA"/>
</dbReference>